<dbReference type="EMBL" id="EF083916">
    <property type="protein sequence ID" value="ABK23249.1"/>
    <property type="molecule type" value="mRNA"/>
</dbReference>
<protein>
    <submittedName>
        <fullName evidence="2">Uncharacterized protein</fullName>
    </submittedName>
</protein>
<accession>A9NRI8</accession>
<dbReference type="GO" id="GO:0009535">
    <property type="term" value="C:chloroplast thylakoid membrane"/>
    <property type="evidence" value="ECO:0007669"/>
    <property type="project" value="TreeGrafter"/>
</dbReference>
<name>A9NRI8_PICSI</name>
<feature type="transmembrane region" description="Helical" evidence="1">
    <location>
        <begin position="218"/>
        <end position="241"/>
    </location>
</feature>
<dbReference type="AlphaFoldDB" id="A9NRI8"/>
<evidence type="ECO:0000256" key="1">
    <source>
        <dbReference type="SAM" id="Phobius"/>
    </source>
</evidence>
<proteinExistence type="evidence at transcript level"/>
<dbReference type="PANTHER" id="PTHR33219">
    <property type="entry name" value="YLMG HOMOLOG PROTEIN 2, CHLOROPLASTIC"/>
    <property type="match status" value="1"/>
</dbReference>
<dbReference type="PANTHER" id="PTHR33219:SF14">
    <property type="entry name" value="PROTEIN COFACTOR ASSEMBLY OF COMPLEX C SUBUNIT B CCB3, CHLOROPLASTIC-RELATED"/>
    <property type="match status" value="1"/>
</dbReference>
<reference evidence="2" key="1">
    <citation type="journal article" date="2008" name="BMC Genomics">
        <title>A conifer genomics resource of 200,000 spruce (Picea spp.) ESTs and 6,464 high-quality, sequence-finished full-length cDNAs for Sitka spruce (Picea sitchensis).</title>
        <authorList>
            <person name="Ralph S.G."/>
            <person name="Chun H.J."/>
            <person name="Kolosova N."/>
            <person name="Cooper D."/>
            <person name="Oddy C."/>
            <person name="Ritland C.E."/>
            <person name="Kirkpatrick R."/>
            <person name="Moore R."/>
            <person name="Barber S."/>
            <person name="Holt R.A."/>
            <person name="Jones S.J."/>
            <person name="Marra M.A."/>
            <person name="Douglas C.J."/>
            <person name="Ritland K."/>
            <person name="Bohlmann J."/>
        </authorList>
    </citation>
    <scope>NUCLEOTIDE SEQUENCE</scope>
    <source>
        <tissue evidence="2">Green portion of the leader tissue</tissue>
    </source>
</reference>
<keyword evidence="1" id="KW-1133">Transmembrane helix</keyword>
<keyword evidence="1" id="KW-0812">Transmembrane</keyword>
<dbReference type="InterPro" id="IPR003425">
    <property type="entry name" value="CCB3/YggT"/>
</dbReference>
<feature type="transmembrane region" description="Helical" evidence="1">
    <location>
        <begin position="154"/>
        <end position="179"/>
    </location>
</feature>
<keyword evidence="1" id="KW-0472">Membrane</keyword>
<organism evidence="2">
    <name type="scientific">Picea sitchensis</name>
    <name type="common">Sitka spruce</name>
    <name type="synonym">Pinus sitchensis</name>
    <dbReference type="NCBI Taxonomy" id="3332"/>
    <lineage>
        <taxon>Eukaryota</taxon>
        <taxon>Viridiplantae</taxon>
        <taxon>Streptophyta</taxon>
        <taxon>Embryophyta</taxon>
        <taxon>Tracheophyta</taxon>
        <taxon>Spermatophyta</taxon>
        <taxon>Pinopsida</taxon>
        <taxon>Pinidae</taxon>
        <taxon>Conifers I</taxon>
        <taxon>Pinales</taxon>
        <taxon>Pinaceae</taxon>
        <taxon>Picea</taxon>
    </lineage>
</organism>
<dbReference type="Pfam" id="PF02325">
    <property type="entry name" value="CCB3_YggT"/>
    <property type="match status" value="1"/>
</dbReference>
<evidence type="ECO:0000313" key="2">
    <source>
        <dbReference type="EMBL" id="ABK23249.1"/>
    </source>
</evidence>
<sequence length="246" mass="27335">MAFLYSTGFLCPFSNFAIVNSCSYCCAASPTWVNMKNGKLLNYKYEGWSIARHRQSPMRLTAQHEYYANYRLFTGDKSVLCAFLKETRKGTVKNKELKSDSFQKLTLFLGVGTVLSGLFFSDTANATTLSDMHNLVGGIHGLMLADLDPSTTKIAINILGPMFASFNILFIVRIVMSWYPQLPVGKFPYVIAYAPTEPFLSVTRKVIPPVAGVDVSPVVWFAIFSFLSEILLGPQGLLVLISQQQL</sequence>